<proteinExistence type="predicted"/>
<feature type="transmembrane region" description="Helical" evidence="2">
    <location>
        <begin position="228"/>
        <end position="261"/>
    </location>
</feature>
<keyword evidence="2" id="KW-1133">Transmembrane helix</keyword>
<feature type="transmembrane region" description="Helical" evidence="2">
    <location>
        <begin position="25"/>
        <end position="47"/>
    </location>
</feature>
<keyword evidence="2" id="KW-0812">Transmembrane</keyword>
<feature type="transmembrane region" description="Helical" evidence="2">
    <location>
        <begin position="67"/>
        <end position="88"/>
    </location>
</feature>
<evidence type="ECO:0000256" key="2">
    <source>
        <dbReference type="SAM" id="Phobius"/>
    </source>
</evidence>
<feature type="transmembrane region" description="Helical" evidence="2">
    <location>
        <begin position="194"/>
        <end position="216"/>
    </location>
</feature>
<keyword evidence="4" id="KW-1185">Reference proteome</keyword>
<gene>
    <name evidence="3" type="ORF">FHX37_0856</name>
</gene>
<reference evidence="3 4" key="1">
    <citation type="submission" date="2019-06" db="EMBL/GenBank/DDBJ databases">
        <title>Sequencing the genomes of 1000 actinobacteria strains.</title>
        <authorList>
            <person name="Klenk H.-P."/>
        </authorList>
    </citation>
    <scope>NUCLEOTIDE SEQUENCE [LARGE SCALE GENOMIC DNA]</scope>
    <source>
        <strain evidence="3 4">DSM 45015</strain>
    </source>
</reference>
<comment type="caution">
    <text evidence="3">The sequence shown here is derived from an EMBL/GenBank/DDBJ whole genome shotgun (WGS) entry which is preliminary data.</text>
</comment>
<accession>A0A543NGI5</accession>
<evidence type="ECO:0000313" key="4">
    <source>
        <dbReference type="Proteomes" id="UP000317422"/>
    </source>
</evidence>
<feature type="transmembrane region" description="Helical" evidence="2">
    <location>
        <begin position="100"/>
        <end position="119"/>
    </location>
</feature>
<dbReference type="EMBL" id="VFQC01000001">
    <property type="protein sequence ID" value="TQN30967.1"/>
    <property type="molecule type" value="Genomic_DNA"/>
</dbReference>
<dbReference type="AlphaFoldDB" id="A0A543NGI5"/>
<evidence type="ECO:0000256" key="1">
    <source>
        <dbReference type="SAM" id="MobiDB-lite"/>
    </source>
</evidence>
<feature type="region of interest" description="Disordered" evidence="1">
    <location>
        <begin position="1"/>
        <end position="20"/>
    </location>
</feature>
<organism evidence="3 4">
    <name type="scientific">Haloactinospora alba</name>
    <dbReference type="NCBI Taxonomy" id="405555"/>
    <lineage>
        <taxon>Bacteria</taxon>
        <taxon>Bacillati</taxon>
        <taxon>Actinomycetota</taxon>
        <taxon>Actinomycetes</taxon>
        <taxon>Streptosporangiales</taxon>
        <taxon>Nocardiopsidaceae</taxon>
        <taxon>Haloactinospora</taxon>
    </lineage>
</organism>
<evidence type="ECO:0000313" key="3">
    <source>
        <dbReference type="EMBL" id="TQN30967.1"/>
    </source>
</evidence>
<dbReference type="Proteomes" id="UP000317422">
    <property type="component" value="Unassembled WGS sequence"/>
</dbReference>
<feature type="transmembrane region" description="Helical" evidence="2">
    <location>
        <begin position="351"/>
        <end position="374"/>
    </location>
</feature>
<dbReference type="OrthoDB" id="5242248at2"/>
<dbReference type="RefSeq" id="WP_141922246.1">
    <property type="nucleotide sequence ID" value="NZ_VFQC01000001.1"/>
</dbReference>
<sequence>MSYFRTTETGSPDPAAPGPRHRWDVVTAVAGALFVLTVAAIGWVLEYEDGEMSGDLHVDFPPLHADWLPHVGPGSPAACTVAVLTVVYGPRVADRTPWRGLLPLTWLAAMAWTWSLALVDGWRRGVAEQLTNKYEYLHEMDRFADVGTALRGFTQHILKAAPDNWAVHVAGHPPGAVLTFVALDRVGLGGGTWAAVWCITAGSSAAVAVLLAVRALSGESVARRAAPFVALAPAAVWVGVSADGYFAAVAAWGVTLLALAATRTVRYPTAAALASGLLLGLVVYLSYGLTLMAIPAVAVLLITRAWRPLPPVLVGALTVAAVFTLAGFYWWEAYVLLVERYYEGVGGVRPFSYWVWGNLANVVISGGLAALAGTRRAAVGTVAAGRRWWSRENPAASASGSTDGLVLLVLAVVLAIAVADLSGMSKAETARIWLPFTVWLLPAAALLPAVAHRYWLSGQAALALAINHLLLTSW</sequence>
<feature type="compositionally biased region" description="Polar residues" evidence="1">
    <location>
        <begin position="1"/>
        <end position="10"/>
    </location>
</feature>
<protein>
    <recommendedName>
        <fullName evidence="5">Integral membrane protein</fullName>
    </recommendedName>
</protein>
<feature type="transmembrane region" description="Helical" evidence="2">
    <location>
        <begin position="281"/>
        <end position="302"/>
    </location>
</feature>
<evidence type="ECO:0008006" key="5">
    <source>
        <dbReference type="Google" id="ProtNLM"/>
    </source>
</evidence>
<feature type="transmembrane region" description="Helical" evidence="2">
    <location>
        <begin position="395"/>
        <end position="418"/>
    </location>
</feature>
<feature type="transmembrane region" description="Helical" evidence="2">
    <location>
        <begin position="309"/>
        <end position="331"/>
    </location>
</feature>
<name>A0A543NGI5_9ACTN</name>
<feature type="transmembrane region" description="Helical" evidence="2">
    <location>
        <begin position="430"/>
        <end position="447"/>
    </location>
</feature>
<keyword evidence="2" id="KW-0472">Membrane</keyword>